<feature type="compositionally biased region" description="Low complexity" evidence="1">
    <location>
        <begin position="63"/>
        <end position="79"/>
    </location>
</feature>
<accession>A0A0F7L991</accession>
<reference evidence="2" key="2">
    <citation type="submission" date="2015-03" db="EMBL/GenBank/DDBJ databases">
        <authorList>
            <person name="Chow C.-E.T."/>
            <person name="Winget D.M."/>
            <person name="White R.A.III."/>
            <person name="Hallam S.J."/>
            <person name="Suttle C.A."/>
        </authorList>
    </citation>
    <scope>NUCLEOTIDE SEQUENCE</scope>
    <source>
        <strain evidence="2">Oxic1_8</strain>
    </source>
</reference>
<name>A0A0F7L991_9VIRU</name>
<dbReference type="EMBL" id="KR029603">
    <property type="protein sequence ID" value="AKH48465.1"/>
    <property type="molecule type" value="Genomic_DNA"/>
</dbReference>
<feature type="region of interest" description="Disordered" evidence="1">
    <location>
        <begin position="1"/>
        <end position="91"/>
    </location>
</feature>
<organism evidence="2">
    <name type="scientific">uncultured marine virus</name>
    <dbReference type="NCBI Taxonomy" id="186617"/>
    <lineage>
        <taxon>Viruses</taxon>
        <taxon>environmental samples</taxon>
    </lineage>
</organism>
<evidence type="ECO:0000313" key="2">
    <source>
        <dbReference type="EMBL" id="AKH48465.1"/>
    </source>
</evidence>
<sequence>MKTPGERIRTARPPGVASEPVSPKRSELPRLEQPASNPPPVAVATERGLCRRADSQTPPLLLTGTRSTRSGNRSTTRRSGVTKKPSGRAIR</sequence>
<proteinExistence type="predicted"/>
<evidence type="ECO:0000256" key="1">
    <source>
        <dbReference type="SAM" id="MobiDB-lite"/>
    </source>
</evidence>
<reference evidence="2" key="1">
    <citation type="journal article" date="2015" name="Front. Microbiol.">
        <title>Combining genomic sequencing methods to explore viral diversity and reveal potential virus-host interactions.</title>
        <authorList>
            <person name="Chow C.E."/>
            <person name="Winget D.M."/>
            <person name="White R.A.III."/>
            <person name="Hallam S.J."/>
            <person name="Suttle C.A."/>
        </authorList>
    </citation>
    <scope>NUCLEOTIDE SEQUENCE</scope>
    <source>
        <strain evidence="2">Oxic1_8</strain>
    </source>
</reference>
<protein>
    <submittedName>
        <fullName evidence="2">Uncharacterized protein</fullName>
    </submittedName>
</protein>